<evidence type="ECO:0000313" key="2">
    <source>
        <dbReference type="EMBL" id="GBP06212.1"/>
    </source>
</evidence>
<dbReference type="Proteomes" id="UP000299102">
    <property type="component" value="Unassembled WGS sequence"/>
</dbReference>
<organism evidence="2 3">
    <name type="scientific">Eumeta variegata</name>
    <name type="common">Bagworm moth</name>
    <name type="synonym">Eumeta japonica</name>
    <dbReference type="NCBI Taxonomy" id="151549"/>
    <lineage>
        <taxon>Eukaryota</taxon>
        <taxon>Metazoa</taxon>
        <taxon>Ecdysozoa</taxon>
        <taxon>Arthropoda</taxon>
        <taxon>Hexapoda</taxon>
        <taxon>Insecta</taxon>
        <taxon>Pterygota</taxon>
        <taxon>Neoptera</taxon>
        <taxon>Endopterygota</taxon>
        <taxon>Lepidoptera</taxon>
        <taxon>Glossata</taxon>
        <taxon>Ditrysia</taxon>
        <taxon>Tineoidea</taxon>
        <taxon>Psychidae</taxon>
        <taxon>Oiketicinae</taxon>
        <taxon>Eumeta</taxon>
    </lineage>
</organism>
<evidence type="ECO:0000313" key="3">
    <source>
        <dbReference type="Proteomes" id="UP000299102"/>
    </source>
</evidence>
<reference evidence="2 3" key="1">
    <citation type="journal article" date="2019" name="Commun. Biol.">
        <title>The bagworm genome reveals a unique fibroin gene that provides high tensile strength.</title>
        <authorList>
            <person name="Kono N."/>
            <person name="Nakamura H."/>
            <person name="Ohtoshi R."/>
            <person name="Tomita M."/>
            <person name="Numata K."/>
            <person name="Arakawa K."/>
        </authorList>
    </citation>
    <scope>NUCLEOTIDE SEQUENCE [LARGE SCALE GENOMIC DNA]</scope>
</reference>
<feature type="region of interest" description="Disordered" evidence="1">
    <location>
        <begin position="1"/>
        <end position="20"/>
    </location>
</feature>
<protein>
    <submittedName>
        <fullName evidence="2">Uncharacterized protein</fullName>
    </submittedName>
</protein>
<name>A0A4C1SVL4_EUMVA</name>
<evidence type="ECO:0000256" key="1">
    <source>
        <dbReference type="SAM" id="MobiDB-lite"/>
    </source>
</evidence>
<dbReference type="EMBL" id="BGZK01000021">
    <property type="protein sequence ID" value="GBP06212.1"/>
    <property type="molecule type" value="Genomic_DNA"/>
</dbReference>
<feature type="region of interest" description="Disordered" evidence="1">
    <location>
        <begin position="80"/>
        <end position="111"/>
    </location>
</feature>
<gene>
    <name evidence="2" type="ORF">EVAR_3569_1</name>
</gene>
<comment type="caution">
    <text evidence="2">The sequence shown here is derived from an EMBL/GenBank/DDBJ whole genome shotgun (WGS) entry which is preliminary data.</text>
</comment>
<sequence length="241" mass="27035">MAFNGNKIETRQNTGPKQKIKSGVEQVPALAAHQGQRLELEVLHGVPSRLKYDWGLPRRVVTDAMIASIAPAAKHTYRASARPVGAGQGQGQTKLSSRDFDTRATSRGGRMPGAMSTSEFYLSSFKALGYEWLFTDLTNFVMVATAVNKKIVDAVRRLIETERHLTFYEIRVSLEERPIRWVEFRPIKSKRLESQNLSSIGSRTVWTAILFSDIDPGPYHNGRRYLAPVNDYPQRSAPLSS</sequence>
<proteinExistence type="predicted"/>
<accession>A0A4C1SVL4</accession>
<keyword evidence="3" id="KW-1185">Reference proteome</keyword>
<dbReference type="AlphaFoldDB" id="A0A4C1SVL4"/>